<dbReference type="EC" id="2.7.7.6" evidence="2 10"/>
<name>A0AAE3DXS3_9FIRM</name>
<proteinExistence type="inferred from homology"/>
<sequence length="107" mass="11907">MMIKPGISDLSKCVDSRYTLVTMAAKRARMIGEERMHDMDAYGDEKPVSVAAEEIVEGKVGYVRSEAIKRAKAWEDEKAAAILSLNSNDDVQPEEIEVAEDDTEDNE</sequence>
<keyword evidence="4 10" id="KW-0240">DNA-directed RNA polymerase</keyword>
<evidence type="ECO:0000256" key="3">
    <source>
        <dbReference type="ARBA" id="ARBA00013725"/>
    </source>
</evidence>
<protein>
    <recommendedName>
        <fullName evidence="3 10">DNA-directed RNA polymerase subunit omega</fullName>
        <shortName evidence="10">RNAP omega subunit</shortName>
        <ecNumber evidence="2 10">2.7.7.6</ecNumber>
    </recommendedName>
    <alternativeName>
        <fullName evidence="10">RNA polymerase omega subunit</fullName>
    </alternativeName>
    <alternativeName>
        <fullName evidence="8 10">Transcriptase subunit omega</fullName>
    </alternativeName>
</protein>
<evidence type="ECO:0000256" key="7">
    <source>
        <dbReference type="ARBA" id="ARBA00023163"/>
    </source>
</evidence>
<dbReference type="SUPFAM" id="SSF63562">
    <property type="entry name" value="RPB6/omega subunit-like"/>
    <property type="match status" value="1"/>
</dbReference>
<evidence type="ECO:0000256" key="11">
    <source>
        <dbReference type="SAM" id="MobiDB-lite"/>
    </source>
</evidence>
<dbReference type="PANTHER" id="PTHR34476:SF1">
    <property type="entry name" value="DNA-DIRECTED RNA POLYMERASE SUBUNIT OMEGA"/>
    <property type="match status" value="1"/>
</dbReference>
<dbReference type="Proteomes" id="UP001198242">
    <property type="component" value="Unassembled WGS sequence"/>
</dbReference>
<dbReference type="GO" id="GO:0006351">
    <property type="term" value="P:DNA-templated transcription"/>
    <property type="evidence" value="ECO:0007669"/>
    <property type="project" value="UniProtKB-UniRule"/>
</dbReference>
<evidence type="ECO:0000256" key="2">
    <source>
        <dbReference type="ARBA" id="ARBA00012418"/>
    </source>
</evidence>
<gene>
    <name evidence="10 12" type="primary">rpoZ</name>
    <name evidence="12" type="ORF">LKE05_04890</name>
</gene>
<comment type="subunit">
    <text evidence="10">The RNAP catalytic core consists of 2 alpha, 1 beta, 1 beta' and 1 omega subunit. When a sigma factor is associated with the core the holoenzyme is formed, which can initiate transcription.</text>
</comment>
<dbReference type="InterPro" id="IPR003716">
    <property type="entry name" value="DNA-dir_RNA_pol_omega"/>
</dbReference>
<comment type="caution">
    <text evidence="12">The sequence shown here is derived from an EMBL/GenBank/DDBJ whole genome shotgun (WGS) entry which is preliminary data.</text>
</comment>
<organism evidence="12 13">
    <name type="scientific">Hominilimicola fabiformis</name>
    <dbReference type="NCBI Taxonomy" id="2885356"/>
    <lineage>
        <taxon>Bacteria</taxon>
        <taxon>Bacillati</taxon>
        <taxon>Bacillota</taxon>
        <taxon>Clostridia</taxon>
        <taxon>Eubacteriales</taxon>
        <taxon>Oscillospiraceae</taxon>
        <taxon>Hominilimicola</taxon>
    </lineage>
</organism>
<keyword evidence="13" id="KW-1185">Reference proteome</keyword>
<evidence type="ECO:0000313" key="12">
    <source>
        <dbReference type="EMBL" id="MCC2210125.1"/>
    </source>
</evidence>
<dbReference type="InterPro" id="IPR006110">
    <property type="entry name" value="Pol_omega/Rpo6/RPB6"/>
</dbReference>
<feature type="compositionally biased region" description="Acidic residues" evidence="11">
    <location>
        <begin position="91"/>
        <end position="107"/>
    </location>
</feature>
<keyword evidence="7 10" id="KW-0804">Transcription</keyword>
<accession>A0AAE3DXS3</accession>
<dbReference type="HAMAP" id="MF_00366">
    <property type="entry name" value="RNApol_bact_RpoZ"/>
    <property type="match status" value="1"/>
</dbReference>
<dbReference type="NCBIfam" id="TIGR00690">
    <property type="entry name" value="rpoZ"/>
    <property type="match status" value="1"/>
</dbReference>
<evidence type="ECO:0000256" key="5">
    <source>
        <dbReference type="ARBA" id="ARBA00022679"/>
    </source>
</evidence>
<reference evidence="12 13" key="1">
    <citation type="submission" date="2021-10" db="EMBL/GenBank/DDBJ databases">
        <title>Anaerobic single-cell dispensing facilitates the cultivation of human gut bacteria.</title>
        <authorList>
            <person name="Afrizal A."/>
        </authorList>
    </citation>
    <scope>NUCLEOTIDE SEQUENCE [LARGE SCALE GENOMIC DNA]</scope>
    <source>
        <strain evidence="12 13">CLA-AA-H232</strain>
    </source>
</reference>
<dbReference type="AlphaFoldDB" id="A0AAE3DXS3"/>
<evidence type="ECO:0000256" key="6">
    <source>
        <dbReference type="ARBA" id="ARBA00022695"/>
    </source>
</evidence>
<dbReference type="SMART" id="SM01409">
    <property type="entry name" value="RNA_pol_Rpb6"/>
    <property type="match status" value="1"/>
</dbReference>
<dbReference type="GO" id="GO:0003899">
    <property type="term" value="F:DNA-directed RNA polymerase activity"/>
    <property type="evidence" value="ECO:0007669"/>
    <property type="project" value="UniProtKB-UniRule"/>
</dbReference>
<dbReference type="GO" id="GO:0000428">
    <property type="term" value="C:DNA-directed RNA polymerase complex"/>
    <property type="evidence" value="ECO:0007669"/>
    <property type="project" value="UniProtKB-KW"/>
</dbReference>
<keyword evidence="5 10" id="KW-0808">Transferase</keyword>
<evidence type="ECO:0000256" key="1">
    <source>
        <dbReference type="ARBA" id="ARBA00006711"/>
    </source>
</evidence>
<dbReference type="EMBL" id="JAJEQM010000005">
    <property type="protein sequence ID" value="MCC2210125.1"/>
    <property type="molecule type" value="Genomic_DNA"/>
</dbReference>
<evidence type="ECO:0000256" key="10">
    <source>
        <dbReference type="HAMAP-Rule" id="MF_00366"/>
    </source>
</evidence>
<dbReference type="Pfam" id="PF01192">
    <property type="entry name" value="RNA_pol_Rpb6"/>
    <property type="match status" value="1"/>
</dbReference>
<evidence type="ECO:0000313" key="13">
    <source>
        <dbReference type="Proteomes" id="UP001198242"/>
    </source>
</evidence>
<dbReference type="Gene3D" id="3.90.940.10">
    <property type="match status" value="1"/>
</dbReference>
<comment type="catalytic activity">
    <reaction evidence="9 10">
        <text>RNA(n) + a ribonucleoside 5'-triphosphate = RNA(n+1) + diphosphate</text>
        <dbReference type="Rhea" id="RHEA:21248"/>
        <dbReference type="Rhea" id="RHEA-COMP:14527"/>
        <dbReference type="Rhea" id="RHEA-COMP:17342"/>
        <dbReference type="ChEBI" id="CHEBI:33019"/>
        <dbReference type="ChEBI" id="CHEBI:61557"/>
        <dbReference type="ChEBI" id="CHEBI:140395"/>
        <dbReference type="EC" id="2.7.7.6"/>
    </reaction>
</comment>
<comment type="similarity">
    <text evidence="1 10">Belongs to the RNA polymerase subunit omega family.</text>
</comment>
<dbReference type="InterPro" id="IPR036161">
    <property type="entry name" value="RPB6/omega-like_sf"/>
</dbReference>
<dbReference type="RefSeq" id="WP_308456129.1">
    <property type="nucleotide sequence ID" value="NZ_JAJEQM010000005.1"/>
</dbReference>
<evidence type="ECO:0000256" key="4">
    <source>
        <dbReference type="ARBA" id="ARBA00022478"/>
    </source>
</evidence>
<evidence type="ECO:0000256" key="8">
    <source>
        <dbReference type="ARBA" id="ARBA00029924"/>
    </source>
</evidence>
<comment type="function">
    <text evidence="10">Promotes RNA polymerase assembly. Latches the N- and C-terminal regions of the beta' subunit thereby facilitating its interaction with the beta and alpha subunits.</text>
</comment>
<dbReference type="PANTHER" id="PTHR34476">
    <property type="entry name" value="DNA-DIRECTED RNA POLYMERASE SUBUNIT OMEGA"/>
    <property type="match status" value="1"/>
</dbReference>
<feature type="region of interest" description="Disordered" evidence="11">
    <location>
        <begin position="85"/>
        <end position="107"/>
    </location>
</feature>
<keyword evidence="6 10" id="KW-0548">Nucleotidyltransferase</keyword>
<dbReference type="GO" id="GO:0003677">
    <property type="term" value="F:DNA binding"/>
    <property type="evidence" value="ECO:0007669"/>
    <property type="project" value="UniProtKB-UniRule"/>
</dbReference>
<evidence type="ECO:0000256" key="9">
    <source>
        <dbReference type="ARBA" id="ARBA00048552"/>
    </source>
</evidence>